<dbReference type="GO" id="GO:0016042">
    <property type="term" value="P:lipid catabolic process"/>
    <property type="evidence" value="ECO:0007669"/>
    <property type="project" value="UniProtKB-UniRule"/>
</dbReference>
<evidence type="ECO:0000313" key="6">
    <source>
        <dbReference type="Proteomes" id="UP000298324"/>
    </source>
</evidence>
<dbReference type="RefSeq" id="WP_134217439.1">
    <property type="nucleotide sequence ID" value="NZ_QFGA01000001.1"/>
</dbReference>
<evidence type="ECO:0000313" key="5">
    <source>
        <dbReference type="EMBL" id="TEB07009.1"/>
    </source>
</evidence>
<comment type="caution">
    <text evidence="5">The sequence shown here is derived from an EMBL/GenBank/DDBJ whole genome shotgun (WGS) entry which is preliminary data.</text>
</comment>
<dbReference type="EMBL" id="QFGA01000001">
    <property type="protein sequence ID" value="TEB07009.1"/>
    <property type="molecule type" value="Genomic_DNA"/>
</dbReference>
<feature type="active site" description="Nucleophile" evidence="2">
    <location>
        <position position="40"/>
    </location>
</feature>
<dbReference type="Pfam" id="PF01734">
    <property type="entry name" value="Patatin"/>
    <property type="match status" value="1"/>
</dbReference>
<dbReference type="Gene3D" id="3.40.1090.10">
    <property type="entry name" value="Cytosolic phospholipase A2 catalytic domain"/>
    <property type="match status" value="2"/>
</dbReference>
<keyword evidence="1 2" id="KW-0443">Lipid metabolism</keyword>
<keyword evidence="3" id="KW-1133">Transmembrane helix</keyword>
<feature type="short sequence motif" description="DGA/G" evidence="2">
    <location>
        <begin position="200"/>
        <end position="202"/>
    </location>
</feature>
<dbReference type="InterPro" id="IPR002641">
    <property type="entry name" value="PNPLA_dom"/>
</dbReference>
<dbReference type="InterPro" id="IPR016035">
    <property type="entry name" value="Acyl_Trfase/lysoPLipase"/>
</dbReference>
<evidence type="ECO:0000256" key="1">
    <source>
        <dbReference type="ARBA" id="ARBA00023098"/>
    </source>
</evidence>
<feature type="active site" description="Proton acceptor" evidence="2">
    <location>
        <position position="200"/>
    </location>
</feature>
<evidence type="ECO:0000256" key="3">
    <source>
        <dbReference type="SAM" id="Phobius"/>
    </source>
</evidence>
<dbReference type="CDD" id="cd07207">
    <property type="entry name" value="Pat_ExoU_VipD_like"/>
    <property type="match status" value="1"/>
</dbReference>
<dbReference type="GO" id="GO:0016787">
    <property type="term" value="F:hydrolase activity"/>
    <property type="evidence" value="ECO:0007669"/>
    <property type="project" value="UniProtKB-UniRule"/>
</dbReference>
<protein>
    <submittedName>
        <fullName evidence="5">Patatin-like phospholipase</fullName>
    </submittedName>
</protein>
<keyword evidence="3" id="KW-0812">Transmembrane</keyword>
<keyword evidence="3" id="KW-0472">Membrane</keyword>
<comment type="caution">
    <text evidence="2">Lacks conserved residue(s) required for the propagation of feature annotation.</text>
</comment>
<name>A0A4Y7RE00_9FIRM</name>
<keyword evidence="2" id="KW-0442">Lipid degradation</keyword>
<dbReference type="SUPFAM" id="SSF52151">
    <property type="entry name" value="FabD/lysophospholipase-like"/>
    <property type="match status" value="1"/>
</dbReference>
<dbReference type="Proteomes" id="UP000298324">
    <property type="component" value="Unassembled WGS sequence"/>
</dbReference>
<dbReference type="AlphaFoldDB" id="A0A4Y7RE00"/>
<dbReference type="PROSITE" id="PS51635">
    <property type="entry name" value="PNPLA"/>
    <property type="match status" value="1"/>
</dbReference>
<dbReference type="InterPro" id="IPR052580">
    <property type="entry name" value="Lipid_Hydrolase"/>
</dbReference>
<evidence type="ECO:0000256" key="2">
    <source>
        <dbReference type="PROSITE-ProRule" id="PRU01161"/>
    </source>
</evidence>
<keyword evidence="6" id="KW-1185">Reference proteome</keyword>
<accession>A0A4Y7RE00</accession>
<evidence type="ECO:0000259" key="4">
    <source>
        <dbReference type="PROSITE" id="PS51635"/>
    </source>
</evidence>
<dbReference type="PANTHER" id="PTHR46394">
    <property type="entry name" value="ANNEXIN"/>
    <property type="match status" value="1"/>
</dbReference>
<dbReference type="PANTHER" id="PTHR46394:SF1">
    <property type="entry name" value="PNPLA DOMAIN-CONTAINING PROTEIN"/>
    <property type="match status" value="1"/>
</dbReference>
<proteinExistence type="predicted"/>
<sequence length="344" mass="38725">MKKKADAIFEGGGVKAFGMLGALFEAERRGYQWVNVAGSSAGAIIAALVAAGYSALEIKEQIWKLDFRYLKDVDWVGRIPIIGHALNLWFKHGLYVGNHLESLIRGLLAAKGIVTFKDLVQKEYDSDPIRHYKLVVTATDVTRRKLLRLPYDFIDYGIDPDSMEVCKAVRMSSSLPFFFEPCRIVSSSLKNRQKLNYLIDGGVLSNFPVWVFDDDDVPAWPTFGFKIVEEDQTEPSRINNPFDLFKAILSTMLEAHDKIHESNLKSSLRTISIPSLGIKTTDFDTINKEKDALFEAGVQAAVGFFEGWNFEAFKLQCCNYPRLHTLPNLQLLHNKPASGARKKV</sequence>
<organism evidence="5 6">
    <name type="scientific">Pelotomaculum schinkii</name>
    <dbReference type="NCBI Taxonomy" id="78350"/>
    <lineage>
        <taxon>Bacteria</taxon>
        <taxon>Bacillati</taxon>
        <taxon>Bacillota</taxon>
        <taxon>Clostridia</taxon>
        <taxon>Eubacteriales</taxon>
        <taxon>Desulfotomaculaceae</taxon>
        <taxon>Pelotomaculum</taxon>
    </lineage>
</organism>
<feature type="transmembrane region" description="Helical" evidence="3">
    <location>
        <begin position="36"/>
        <end position="56"/>
    </location>
</feature>
<feature type="domain" description="PNPLA" evidence="4">
    <location>
        <begin position="7"/>
        <end position="213"/>
    </location>
</feature>
<reference evidence="5 6" key="1">
    <citation type="journal article" date="2018" name="Environ. Microbiol.">
        <title>Novel energy conservation strategies and behaviour of Pelotomaculum schinkii driving syntrophic propionate catabolism.</title>
        <authorList>
            <person name="Hidalgo-Ahumada C.A.P."/>
            <person name="Nobu M.K."/>
            <person name="Narihiro T."/>
            <person name="Tamaki H."/>
            <person name="Liu W.T."/>
            <person name="Kamagata Y."/>
            <person name="Stams A.J.M."/>
            <person name="Imachi H."/>
            <person name="Sousa D.Z."/>
        </authorList>
    </citation>
    <scope>NUCLEOTIDE SEQUENCE [LARGE SCALE GENOMIC DNA]</scope>
    <source>
        <strain evidence="5 6">HH</strain>
    </source>
</reference>
<gene>
    <name evidence="5" type="ORF">Psch_00549</name>
</gene>
<feature type="short sequence motif" description="GXSXG" evidence="2">
    <location>
        <begin position="38"/>
        <end position="42"/>
    </location>
</feature>
<keyword evidence="2" id="KW-0378">Hydrolase</keyword>